<evidence type="ECO:0000313" key="6">
    <source>
        <dbReference type="Proteomes" id="UP000250140"/>
    </source>
</evidence>
<reference evidence="5 6" key="1">
    <citation type="journal article" date="2016" name="Nat. Commun.">
        <title>Ectomycorrhizal ecology is imprinted in the genome of the dominant symbiotic fungus Cenococcum geophilum.</title>
        <authorList>
            <consortium name="DOE Joint Genome Institute"/>
            <person name="Peter M."/>
            <person name="Kohler A."/>
            <person name="Ohm R.A."/>
            <person name="Kuo A."/>
            <person name="Krutzmann J."/>
            <person name="Morin E."/>
            <person name="Arend M."/>
            <person name="Barry K.W."/>
            <person name="Binder M."/>
            <person name="Choi C."/>
            <person name="Clum A."/>
            <person name="Copeland A."/>
            <person name="Grisel N."/>
            <person name="Haridas S."/>
            <person name="Kipfer T."/>
            <person name="LaButti K."/>
            <person name="Lindquist E."/>
            <person name="Lipzen A."/>
            <person name="Maire R."/>
            <person name="Meier B."/>
            <person name="Mihaltcheva S."/>
            <person name="Molinier V."/>
            <person name="Murat C."/>
            <person name="Poggeler S."/>
            <person name="Quandt C.A."/>
            <person name="Sperisen C."/>
            <person name="Tritt A."/>
            <person name="Tisserant E."/>
            <person name="Crous P.W."/>
            <person name="Henrissat B."/>
            <person name="Nehls U."/>
            <person name="Egli S."/>
            <person name="Spatafora J.W."/>
            <person name="Grigoriev I.V."/>
            <person name="Martin F.M."/>
        </authorList>
    </citation>
    <scope>NUCLEOTIDE SEQUENCE [LARGE SCALE GENOMIC DNA]</scope>
    <source>
        <strain evidence="5 6">CBS 207.34</strain>
    </source>
</reference>
<dbReference type="GO" id="GO:0042274">
    <property type="term" value="P:ribosomal small subunit biogenesis"/>
    <property type="evidence" value="ECO:0007669"/>
    <property type="project" value="TreeGrafter"/>
</dbReference>
<dbReference type="EMBL" id="KV749297">
    <property type="protein sequence ID" value="OCL10191.1"/>
    <property type="molecule type" value="Genomic_DNA"/>
</dbReference>
<sequence length="117" mass="13329">LGNLPFSATKDSIAKHFSKVSPTSIRLMTHKDSGKSKGFAFMDFDHYDRMKTCLKLYHHSSFDDGVSSARKINVELTAGGGGNNEARKSKLVAKNTKLNEQRKRRMMEEEKKKKRHE</sequence>
<dbReference type="InterPro" id="IPR000504">
    <property type="entry name" value="RRM_dom"/>
</dbReference>
<dbReference type="InterPro" id="IPR034228">
    <property type="entry name" value="Nop6_RRM"/>
</dbReference>
<dbReference type="PANTHER" id="PTHR23236">
    <property type="entry name" value="EUKARYOTIC TRANSLATION INITIATION FACTOR 4B/4H"/>
    <property type="match status" value="1"/>
</dbReference>
<dbReference type="FunFam" id="3.30.70.330:FF:000376">
    <property type="entry name" value="Putative RNA binding protein"/>
    <property type="match status" value="1"/>
</dbReference>
<dbReference type="OrthoDB" id="167718at2759"/>
<dbReference type="CDD" id="cd12400">
    <property type="entry name" value="RRM_Nop6"/>
    <property type="match status" value="1"/>
</dbReference>
<dbReference type="AlphaFoldDB" id="A0A8E2F4B3"/>
<keyword evidence="1 2" id="KW-0694">RNA-binding</keyword>
<evidence type="ECO:0000259" key="4">
    <source>
        <dbReference type="PROSITE" id="PS50102"/>
    </source>
</evidence>
<feature type="non-terminal residue" evidence="5">
    <location>
        <position position="117"/>
    </location>
</feature>
<feature type="domain" description="RRM" evidence="4">
    <location>
        <begin position="1"/>
        <end position="79"/>
    </location>
</feature>
<dbReference type="SMART" id="SM00360">
    <property type="entry name" value="RRM"/>
    <property type="match status" value="1"/>
</dbReference>
<dbReference type="PANTHER" id="PTHR23236:SF51">
    <property type="entry name" value="NUCLEOLAR PROTEIN 6"/>
    <property type="match status" value="1"/>
</dbReference>
<dbReference type="GO" id="GO:0005730">
    <property type="term" value="C:nucleolus"/>
    <property type="evidence" value="ECO:0007669"/>
    <property type="project" value="TreeGrafter"/>
</dbReference>
<dbReference type="Gene3D" id="3.30.70.330">
    <property type="match status" value="1"/>
</dbReference>
<evidence type="ECO:0000256" key="1">
    <source>
        <dbReference type="ARBA" id="ARBA00022884"/>
    </source>
</evidence>
<protein>
    <recommendedName>
        <fullName evidence="4">RRM domain-containing protein</fullName>
    </recommendedName>
</protein>
<dbReference type="Proteomes" id="UP000250140">
    <property type="component" value="Unassembled WGS sequence"/>
</dbReference>
<accession>A0A8E2F4B3</accession>
<feature type="compositionally biased region" description="Basic and acidic residues" evidence="3">
    <location>
        <begin position="97"/>
        <end position="111"/>
    </location>
</feature>
<evidence type="ECO:0000256" key="2">
    <source>
        <dbReference type="PROSITE-ProRule" id="PRU00176"/>
    </source>
</evidence>
<dbReference type="PROSITE" id="PS50102">
    <property type="entry name" value="RRM"/>
    <property type="match status" value="1"/>
</dbReference>
<dbReference type="Pfam" id="PF00076">
    <property type="entry name" value="RRM_1"/>
    <property type="match status" value="1"/>
</dbReference>
<evidence type="ECO:0000313" key="5">
    <source>
        <dbReference type="EMBL" id="OCL10191.1"/>
    </source>
</evidence>
<feature type="region of interest" description="Disordered" evidence="3">
    <location>
        <begin position="77"/>
        <end position="117"/>
    </location>
</feature>
<dbReference type="GO" id="GO:0019843">
    <property type="term" value="F:rRNA binding"/>
    <property type="evidence" value="ECO:0007669"/>
    <property type="project" value="TreeGrafter"/>
</dbReference>
<feature type="non-terminal residue" evidence="5">
    <location>
        <position position="1"/>
    </location>
</feature>
<keyword evidence="6" id="KW-1185">Reference proteome</keyword>
<organism evidence="5 6">
    <name type="scientific">Glonium stellatum</name>
    <dbReference type="NCBI Taxonomy" id="574774"/>
    <lineage>
        <taxon>Eukaryota</taxon>
        <taxon>Fungi</taxon>
        <taxon>Dikarya</taxon>
        <taxon>Ascomycota</taxon>
        <taxon>Pezizomycotina</taxon>
        <taxon>Dothideomycetes</taxon>
        <taxon>Pleosporomycetidae</taxon>
        <taxon>Gloniales</taxon>
        <taxon>Gloniaceae</taxon>
        <taxon>Glonium</taxon>
    </lineage>
</organism>
<dbReference type="InterPro" id="IPR012677">
    <property type="entry name" value="Nucleotide-bd_a/b_plait_sf"/>
</dbReference>
<name>A0A8E2F4B3_9PEZI</name>
<proteinExistence type="predicted"/>
<dbReference type="InterPro" id="IPR035979">
    <property type="entry name" value="RBD_domain_sf"/>
</dbReference>
<evidence type="ECO:0000256" key="3">
    <source>
        <dbReference type="SAM" id="MobiDB-lite"/>
    </source>
</evidence>
<dbReference type="SUPFAM" id="SSF54928">
    <property type="entry name" value="RNA-binding domain, RBD"/>
    <property type="match status" value="1"/>
</dbReference>
<gene>
    <name evidence="5" type="ORF">AOQ84DRAFT_272679</name>
</gene>